<organism evidence="1 2">
    <name type="scientific">Cucurbita argyrosperma subsp. sororia</name>
    <dbReference type="NCBI Taxonomy" id="37648"/>
    <lineage>
        <taxon>Eukaryota</taxon>
        <taxon>Viridiplantae</taxon>
        <taxon>Streptophyta</taxon>
        <taxon>Embryophyta</taxon>
        <taxon>Tracheophyta</taxon>
        <taxon>Spermatophyta</taxon>
        <taxon>Magnoliopsida</taxon>
        <taxon>eudicotyledons</taxon>
        <taxon>Gunneridae</taxon>
        <taxon>Pentapetalae</taxon>
        <taxon>rosids</taxon>
        <taxon>fabids</taxon>
        <taxon>Cucurbitales</taxon>
        <taxon>Cucurbitaceae</taxon>
        <taxon>Cucurbiteae</taxon>
        <taxon>Cucurbita</taxon>
    </lineage>
</organism>
<evidence type="ECO:0000313" key="2">
    <source>
        <dbReference type="Proteomes" id="UP000685013"/>
    </source>
</evidence>
<feature type="non-terminal residue" evidence="1">
    <location>
        <position position="1"/>
    </location>
</feature>
<accession>A0AAV6MPJ2</accession>
<keyword evidence="2" id="KW-1185">Reference proteome</keyword>
<dbReference type="AlphaFoldDB" id="A0AAV6MPJ2"/>
<protein>
    <submittedName>
        <fullName evidence="1">Uncharacterized protein</fullName>
    </submittedName>
</protein>
<evidence type="ECO:0000313" key="1">
    <source>
        <dbReference type="EMBL" id="KAG6583714.1"/>
    </source>
</evidence>
<reference evidence="1 2" key="1">
    <citation type="journal article" date="2021" name="Hortic Res">
        <title>The domestication of Cucurbita argyrosperma as revealed by the genome of its wild relative.</title>
        <authorList>
            <person name="Barrera-Redondo J."/>
            <person name="Sanchez-de la Vega G."/>
            <person name="Aguirre-Liguori J.A."/>
            <person name="Castellanos-Morales G."/>
            <person name="Gutierrez-Guerrero Y.T."/>
            <person name="Aguirre-Dugua X."/>
            <person name="Aguirre-Planter E."/>
            <person name="Tenaillon M.I."/>
            <person name="Lira-Saade R."/>
            <person name="Eguiarte L.E."/>
        </authorList>
    </citation>
    <scope>NUCLEOTIDE SEQUENCE [LARGE SCALE GENOMIC DNA]</scope>
    <source>
        <strain evidence="1">JBR-2021</strain>
    </source>
</reference>
<comment type="caution">
    <text evidence="1">The sequence shown here is derived from an EMBL/GenBank/DDBJ whole genome shotgun (WGS) entry which is preliminary data.</text>
</comment>
<proteinExistence type="predicted"/>
<name>A0AAV6MPJ2_9ROSI</name>
<dbReference type="EMBL" id="JAGKQH010000013">
    <property type="protein sequence ID" value="KAG6583714.1"/>
    <property type="molecule type" value="Genomic_DNA"/>
</dbReference>
<dbReference type="Proteomes" id="UP000685013">
    <property type="component" value="Chromosome 13"/>
</dbReference>
<gene>
    <name evidence="1" type="ORF">SDJN03_19646</name>
</gene>
<sequence>MKSWESCHVHPTFRPFFFSSLDLWNRLSDHFRKSFCKEQKELGWKNIFCRGLGVTAPKARTRDKPMLITAFLTL</sequence>